<keyword evidence="10" id="KW-1185">Reference proteome</keyword>
<feature type="transmembrane region" description="Helical" evidence="7">
    <location>
        <begin position="180"/>
        <end position="201"/>
    </location>
</feature>
<dbReference type="PANTHER" id="PTHR42920:SF5">
    <property type="entry name" value="EAMA DOMAIN-CONTAINING PROTEIN"/>
    <property type="match status" value="1"/>
</dbReference>
<keyword evidence="4 7" id="KW-0812">Transmembrane</keyword>
<feature type="domain" description="EamA" evidence="8">
    <location>
        <begin position="12"/>
        <end position="142"/>
    </location>
</feature>
<feature type="transmembrane region" description="Helical" evidence="7">
    <location>
        <begin position="100"/>
        <end position="118"/>
    </location>
</feature>
<protein>
    <submittedName>
        <fullName evidence="9">DMT family transporter</fullName>
    </submittedName>
</protein>
<dbReference type="SUPFAM" id="SSF103481">
    <property type="entry name" value="Multidrug resistance efflux transporter EmrE"/>
    <property type="match status" value="2"/>
</dbReference>
<dbReference type="InterPro" id="IPR037185">
    <property type="entry name" value="EmrE-like"/>
</dbReference>
<feature type="transmembrane region" description="Helical" evidence="7">
    <location>
        <begin position="154"/>
        <end position="173"/>
    </location>
</feature>
<evidence type="ECO:0000256" key="5">
    <source>
        <dbReference type="ARBA" id="ARBA00022989"/>
    </source>
</evidence>
<dbReference type="Proteomes" id="UP001299235">
    <property type="component" value="Unassembled WGS sequence"/>
</dbReference>
<evidence type="ECO:0000256" key="4">
    <source>
        <dbReference type="ARBA" id="ARBA00022692"/>
    </source>
</evidence>
<name>A0ABS8ET52_9FIRM</name>
<dbReference type="EMBL" id="JAJEQE010000006">
    <property type="protein sequence ID" value="MCC2148237.1"/>
    <property type="molecule type" value="Genomic_DNA"/>
</dbReference>
<evidence type="ECO:0000313" key="9">
    <source>
        <dbReference type="EMBL" id="MCC2148237.1"/>
    </source>
</evidence>
<accession>A0ABS8ET52</accession>
<feature type="transmembrane region" description="Helical" evidence="7">
    <location>
        <begin position="75"/>
        <end position="94"/>
    </location>
</feature>
<comment type="subcellular location">
    <subcellularLocation>
        <location evidence="1">Cell membrane</location>
        <topology evidence="1">Multi-pass membrane protein</topology>
    </subcellularLocation>
</comment>
<keyword evidence="5 7" id="KW-1133">Transmembrane helix</keyword>
<feature type="transmembrane region" description="Helical" evidence="7">
    <location>
        <begin position="130"/>
        <end position="148"/>
    </location>
</feature>
<dbReference type="InterPro" id="IPR000620">
    <property type="entry name" value="EamA_dom"/>
</dbReference>
<feature type="transmembrane region" description="Helical" evidence="7">
    <location>
        <begin position="213"/>
        <end position="233"/>
    </location>
</feature>
<evidence type="ECO:0000256" key="6">
    <source>
        <dbReference type="ARBA" id="ARBA00023136"/>
    </source>
</evidence>
<evidence type="ECO:0000256" key="1">
    <source>
        <dbReference type="ARBA" id="ARBA00004651"/>
    </source>
</evidence>
<reference evidence="9 10" key="1">
    <citation type="submission" date="2021-10" db="EMBL/GenBank/DDBJ databases">
        <title>Anaerobic single-cell dispensing facilitates the cultivation of human gut bacteria.</title>
        <authorList>
            <person name="Afrizal A."/>
        </authorList>
    </citation>
    <scope>NUCLEOTIDE SEQUENCE [LARGE SCALE GENOMIC DNA]</scope>
    <source>
        <strain evidence="9 10">CLA-AA-H246</strain>
    </source>
</reference>
<comment type="caution">
    <text evidence="9">The sequence shown here is derived from an EMBL/GenBank/DDBJ whole genome shotgun (WGS) entry which is preliminary data.</text>
</comment>
<comment type="similarity">
    <text evidence="2">Belongs to the EamA transporter family.</text>
</comment>
<sequence>MKKQTSSSKKIIAIFALFLAAFTWGSAFCVLKDTLENVSPIWLLAFRFLLAGIIMTLVCIPRMKKMSIRTLKRGIIMGIVLYFEFLFFTVGLQYTTSSKSSFIIGSYVAILPLIYWVIRGKKPQRADILAALVCIVGLGFILLGSFDGVNKGDLISLLSAVCYAIHIVVTGIFAREEDGFLLNMLQIGTGGILGLVAAIILEPHPAAMSGMNIGSIAYLAVFCTVVPYLLSVFGQKYVKTSTSGVILSFESVFGCILSILILGEHPGVRFVIGAMLMMCSFLIVEKIFLPLPKRVAVEAEK</sequence>
<evidence type="ECO:0000256" key="7">
    <source>
        <dbReference type="SAM" id="Phobius"/>
    </source>
</evidence>
<gene>
    <name evidence="9" type="ORF">LKD42_03045</name>
</gene>
<keyword evidence="3" id="KW-1003">Cell membrane</keyword>
<feature type="transmembrane region" description="Helical" evidence="7">
    <location>
        <begin position="245"/>
        <end position="262"/>
    </location>
</feature>
<dbReference type="PANTHER" id="PTHR42920">
    <property type="entry name" value="OS03G0707200 PROTEIN-RELATED"/>
    <property type="match status" value="1"/>
</dbReference>
<evidence type="ECO:0000259" key="8">
    <source>
        <dbReference type="Pfam" id="PF00892"/>
    </source>
</evidence>
<evidence type="ECO:0000313" key="10">
    <source>
        <dbReference type="Proteomes" id="UP001299235"/>
    </source>
</evidence>
<evidence type="ECO:0000256" key="2">
    <source>
        <dbReference type="ARBA" id="ARBA00007362"/>
    </source>
</evidence>
<organism evidence="9 10">
    <name type="scientific">Hominisplanchenecus faecis</name>
    <dbReference type="NCBI Taxonomy" id="2885351"/>
    <lineage>
        <taxon>Bacteria</taxon>
        <taxon>Bacillati</taxon>
        <taxon>Bacillota</taxon>
        <taxon>Clostridia</taxon>
        <taxon>Lachnospirales</taxon>
        <taxon>Lachnospiraceae</taxon>
        <taxon>Hominisplanchenecus</taxon>
    </lineage>
</organism>
<feature type="transmembrane region" description="Helical" evidence="7">
    <location>
        <begin position="268"/>
        <end position="284"/>
    </location>
</feature>
<evidence type="ECO:0000256" key="3">
    <source>
        <dbReference type="ARBA" id="ARBA00022475"/>
    </source>
</evidence>
<dbReference type="RefSeq" id="WP_248834787.1">
    <property type="nucleotide sequence ID" value="NZ_JAJEQE010000006.1"/>
</dbReference>
<dbReference type="InterPro" id="IPR051258">
    <property type="entry name" value="Diverse_Substrate_Transporter"/>
</dbReference>
<feature type="transmembrane region" description="Helical" evidence="7">
    <location>
        <begin position="43"/>
        <end position="63"/>
    </location>
</feature>
<feature type="domain" description="EamA" evidence="8">
    <location>
        <begin position="151"/>
        <end position="284"/>
    </location>
</feature>
<proteinExistence type="inferred from homology"/>
<keyword evidence="6 7" id="KW-0472">Membrane</keyword>
<dbReference type="Pfam" id="PF00892">
    <property type="entry name" value="EamA"/>
    <property type="match status" value="2"/>
</dbReference>